<protein>
    <submittedName>
        <fullName evidence="2">Reactive intermediate/imine deaminase</fullName>
    </submittedName>
</protein>
<dbReference type="FunFam" id="3.30.1330.40:FF:000001">
    <property type="entry name" value="L-PSP family endoribonuclease"/>
    <property type="match status" value="1"/>
</dbReference>
<dbReference type="PANTHER" id="PTHR11803">
    <property type="entry name" value="2-IMINOBUTANOATE/2-IMINOPROPANOATE DEAMINASE RIDA"/>
    <property type="match status" value="1"/>
</dbReference>
<dbReference type="Pfam" id="PF01042">
    <property type="entry name" value="Ribonuc_L-PSP"/>
    <property type="match status" value="1"/>
</dbReference>
<proteinExistence type="inferred from homology"/>
<dbReference type="SUPFAM" id="SSF55298">
    <property type="entry name" value="YjgF-like"/>
    <property type="match status" value="1"/>
</dbReference>
<dbReference type="Gene3D" id="3.30.1330.40">
    <property type="entry name" value="RutC-like"/>
    <property type="match status" value="1"/>
</dbReference>
<dbReference type="PANTHER" id="PTHR11803:SF39">
    <property type="entry name" value="2-IMINOBUTANOATE_2-IMINOPROPANOATE DEAMINASE"/>
    <property type="match status" value="1"/>
</dbReference>
<keyword evidence="3" id="KW-1185">Reference proteome</keyword>
<dbReference type="GO" id="GO:0019239">
    <property type="term" value="F:deaminase activity"/>
    <property type="evidence" value="ECO:0007669"/>
    <property type="project" value="TreeGrafter"/>
</dbReference>
<dbReference type="GO" id="GO:0005829">
    <property type="term" value="C:cytosol"/>
    <property type="evidence" value="ECO:0007669"/>
    <property type="project" value="TreeGrafter"/>
</dbReference>
<dbReference type="InterPro" id="IPR035959">
    <property type="entry name" value="RutC-like_sf"/>
</dbReference>
<sequence>MSQGLDVAPISTDGAAPAGGHYSQGVRHGDLIYVSGQLPIAPDGTHHADADFDRQARLAIRNMIAVVEAAGGNAATLLKVTVYLVGVANWPRFNAIYAEMLGDARPARSVVPVPELHYGYLVEIDAIAVRAAAPHHGAGTSTPSNGWSP</sequence>
<name>A0A2R4VU69_9PROT</name>
<evidence type="ECO:0000313" key="2">
    <source>
        <dbReference type="EMBL" id="AWB07983.1"/>
    </source>
</evidence>
<evidence type="ECO:0000313" key="3">
    <source>
        <dbReference type="Proteomes" id="UP000077405"/>
    </source>
</evidence>
<dbReference type="OrthoDB" id="9799840at2"/>
<organism evidence="2 3">
    <name type="scientific">Azospirillum humicireducens</name>
    <dbReference type="NCBI Taxonomy" id="1226968"/>
    <lineage>
        <taxon>Bacteria</taxon>
        <taxon>Pseudomonadati</taxon>
        <taxon>Pseudomonadota</taxon>
        <taxon>Alphaproteobacteria</taxon>
        <taxon>Rhodospirillales</taxon>
        <taxon>Azospirillaceae</taxon>
        <taxon>Azospirillum</taxon>
    </lineage>
</organism>
<evidence type="ECO:0000256" key="1">
    <source>
        <dbReference type="ARBA" id="ARBA00010552"/>
    </source>
</evidence>
<dbReference type="KEGG" id="ahu:A6A40_22785"/>
<dbReference type="AlphaFoldDB" id="A0A2R4VU69"/>
<dbReference type="EMBL" id="CP028904">
    <property type="protein sequence ID" value="AWB07983.1"/>
    <property type="molecule type" value="Genomic_DNA"/>
</dbReference>
<accession>A0A2R4VU69</accession>
<dbReference type="CDD" id="cd00448">
    <property type="entry name" value="YjgF_YER057c_UK114_family"/>
    <property type="match status" value="1"/>
</dbReference>
<reference evidence="2 3" key="1">
    <citation type="submission" date="2018-04" db="EMBL/GenBank/DDBJ databases">
        <title>Complete genome sequence of the nitrogen-fixing bacterium Azospirillum humicireducens type strain SgZ-5.</title>
        <authorList>
            <person name="Yu Z."/>
        </authorList>
    </citation>
    <scope>NUCLEOTIDE SEQUENCE [LARGE SCALE GENOMIC DNA]</scope>
    <source>
        <strain evidence="2 3">SgZ-5</strain>
        <plasmid evidence="2 3">pYZ3</plasmid>
    </source>
</reference>
<gene>
    <name evidence="2" type="ORF">A6A40_22785</name>
</gene>
<comment type="similarity">
    <text evidence="1">Belongs to the RutC family.</text>
</comment>
<geneLocation type="plasmid" evidence="2 3">
    <name>pYZ3</name>
</geneLocation>
<dbReference type="InterPro" id="IPR006175">
    <property type="entry name" value="YjgF/YER057c/UK114"/>
</dbReference>
<dbReference type="Proteomes" id="UP000077405">
    <property type="component" value="Plasmid pYZ3"/>
</dbReference>
<keyword evidence="2" id="KW-0614">Plasmid</keyword>